<proteinExistence type="predicted"/>
<dbReference type="RefSeq" id="WP_343768781.1">
    <property type="nucleotide sequence ID" value="NZ_BAAACF010000001.1"/>
</dbReference>
<dbReference type="Pfam" id="PF07963">
    <property type="entry name" value="N_methyl"/>
    <property type="match status" value="1"/>
</dbReference>
<reference evidence="2 3" key="1">
    <citation type="journal article" date="2019" name="Int. J. Syst. Evol. Microbiol.">
        <title>The Global Catalogue of Microorganisms (GCM) 10K type strain sequencing project: providing services to taxonomists for standard genome sequencing and annotation.</title>
        <authorList>
            <consortium name="The Broad Institute Genomics Platform"/>
            <consortium name="The Broad Institute Genome Sequencing Center for Infectious Disease"/>
            <person name="Wu L."/>
            <person name="Ma J."/>
        </authorList>
    </citation>
    <scope>NUCLEOTIDE SEQUENCE [LARGE SCALE GENOMIC DNA]</scope>
    <source>
        <strain evidence="2 3">JCM 1405</strain>
    </source>
</reference>
<keyword evidence="1" id="KW-1133">Transmembrane helix</keyword>
<feature type="transmembrane region" description="Helical" evidence="1">
    <location>
        <begin position="7"/>
        <end position="27"/>
    </location>
</feature>
<sequence>MKRIKKGFTLIELTLSIAIIMSMMAMYKFTYRGFHNLLNKVDILKCNNSVLEFINFSKRYCRENDALGKVYFSKGENSMMLIIGGRNVKKYKLPSGFKITFINATNSVLNVNKLGQSSDGCTMKYKDRNNNEQTITVSVGTGYVQIK</sequence>
<accession>A0ABN1IYQ0</accession>
<gene>
    <name evidence="2" type="ORF">GCM10008905_16950</name>
</gene>
<dbReference type="NCBIfam" id="TIGR02532">
    <property type="entry name" value="IV_pilin_GFxxxE"/>
    <property type="match status" value="1"/>
</dbReference>
<comment type="caution">
    <text evidence="2">The sequence shown here is derived from an EMBL/GenBank/DDBJ whole genome shotgun (WGS) entry which is preliminary data.</text>
</comment>
<keyword evidence="3" id="KW-1185">Reference proteome</keyword>
<evidence type="ECO:0000313" key="2">
    <source>
        <dbReference type="EMBL" id="GAA0723840.1"/>
    </source>
</evidence>
<dbReference type="EMBL" id="BAAACF010000001">
    <property type="protein sequence ID" value="GAA0723840.1"/>
    <property type="molecule type" value="Genomic_DNA"/>
</dbReference>
<keyword evidence="1" id="KW-0472">Membrane</keyword>
<protein>
    <recommendedName>
        <fullName evidence="4">Prepilin-type N-terminal cleavage/methylation domain-containing protein</fullName>
    </recommendedName>
</protein>
<name>A0ABN1IYQ0_9CLOT</name>
<evidence type="ECO:0008006" key="4">
    <source>
        <dbReference type="Google" id="ProtNLM"/>
    </source>
</evidence>
<dbReference type="Proteomes" id="UP001500339">
    <property type="component" value="Unassembled WGS sequence"/>
</dbReference>
<dbReference type="InterPro" id="IPR012902">
    <property type="entry name" value="N_methyl_site"/>
</dbReference>
<evidence type="ECO:0000256" key="1">
    <source>
        <dbReference type="SAM" id="Phobius"/>
    </source>
</evidence>
<keyword evidence="1" id="KW-0812">Transmembrane</keyword>
<organism evidence="2 3">
    <name type="scientific">Clostridium malenominatum</name>
    <dbReference type="NCBI Taxonomy" id="1539"/>
    <lineage>
        <taxon>Bacteria</taxon>
        <taxon>Bacillati</taxon>
        <taxon>Bacillota</taxon>
        <taxon>Clostridia</taxon>
        <taxon>Eubacteriales</taxon>
        <taxon>Clostridiaceae</taxon>
        <taxon>Clostridium</taxon>
    </lineage>
</organism>
<evidence type="ECO:0000313" key="3">
    <source>
        <dbReference type="Proteomes" id="UP001500339"/>
    </source>
</evidence>